<dbReference type="CDD" id="cd05233">
    <property type="entry name" value="SDR_c"/>
    <property type="match status" value="1"/>
</dbReference>
<dbReference type="SUPFAM" id="SSF51735">
    <property type="entry name" value="NAD(P)-binding Rossmann-fold domains"/>
    <property type="match status" value="1"/>
</dbReference>
<name>A0A8E2JKS6_9PEZI</name>
<dbReference type="OrthoDB" id="294295at2759"/>
<sequence>MPDQTKYTNKLRDARVLVLGGSAGIGYGVAEACLEHGCTVIISSSNESRIYSAISELQKAYPSASSRISGHVCDLATGANLESNITSLFKKATQDGKLDHVVFTAGDALSLVPLQATTLEKIQQAGMVRFNAPLLVAREAMKHFNNSFSSSYTITTGSVSEKPLEGWAVLGSYAGGHHTMARGLALDMKPIRVNAVSPGAVDTPLWAMPEAEKQEIFRGFEKKMVTGRIAQVEDVVEAYLYCLKDRNVTGSVISTNGGTLLM</sequence>
<dbReference type="PANTHER" id="PTHR43477:SF1">
    <property type="entry name" value="DIHYDROANTICAPSIN 7-DEHYDROGENASE"/>
    <property type="match status" value="1"/>
</dbReference>
<proteinExistence type="inferred from homology"/>
<evidence type="ECO:0000256" key="3">
    <source>
        <dbReference type="ARBA" id="ARBA00023002"/>
    </source>
</evidence>
<evidence type="ECO:0000256" key="1">
    <source>
        <dbReference type="ARBA" id="ARBA00006484"/>
    </source>
</evidence>
<dbReference type="Pfam" id="PF23441">
    <property type="entry name" value="SDR"/>
    <property type="match status" value="1"/>
</dbReference>
<gene>
    <name evidence="4" type="ORF">K432DRAFT_377525</name>
</gene>
<dbReference type="AlphaFoldDB" id="A0A8E2JKS6"/>
<dbReference type="InterPro" id="IPR051122">
    <property type="entry name" value="SDR_DHRS6-like"/>
</dbReference>
<keyword evidence="5" id="KW-1185">Reference proteome</keyword>
<dbReference type="InterPro" id="IPR036291">
    <property type="entry name" value="NAD(P)-bd_dom_sf"/>
</dbReference>
<dbReference type="EMBL" id="KV744816">
    <property type="protein sequence ID" value="OCK85639.1"/>
    <property type="molecule type" value="Genomic_DNA"/>
</dbReference>
<comment type="similarity">
    <text evidence="1">Belongs to the short-chain dehydrogenases/reductases (SDR) family.</text>
</comment>
<dbReference type="PRINTS" id="PR00081">
    <property type="entry name" value="GDHRDH"/>
</dbReference>
<dbReference type="InterPro" id="IPR057571">
    <property type="entry name" value="SDR_PhqE-like"/>
</dbReference>
<keyword evidence="3" id="KW-0560">Oxidoreductase</keyword>
<reference evidence="4 5" key="1">
    <citation type="journal article" date="2016" name="Nat. Commun.">
        <title>Ectomycorrhizal ecology is imprinted in the genome of the dominant symbiotic fungus Cenococcum geophilum.</title>
        <authorList>
            <consortium name="DOE Joint Genome Institute"/>
            <person name="Peter M."/>
            <person name="Kohler A."/>
            <person name="Ohm R.A."/>
            <person name="Kuo A."/>
            <person name="Krutzmann J."/>
            <person name="Morin E."/>
            <person name="Arend M."/>
            <person name="Barry K.W."/>
            <person name="Binder M."/>
            <person name="Choi C."/>
            <person name="Clum A."/>
            <person name="Copeland A."/>
            <person name="Grisel N."/>
            <person name="Haridas S."/>
            <person name="Kipfer T."/>
            <person name="LaButti K."/>
            <person name="Lindquist E."/>
            <person name="Lipzen A."/>
            <person name="Maire R."/>
            <person name="Meier B."/>
            <person name="Mihaltcheva S."/>
            <person name="Molinier V."/>
            <person name="Murat C."/>
            <person name="Poggeler S."/>
            <person name="Quandt C.A."/>
            <person name="Sperisen C."/>
            <person name="Tritt A."/>
            <person name="Tisserant E."/>
            <person name="Crous P.W."/>
            <person name="Henrissat B."/>
            <person name="Nehls U."/>
            <person name="Egli S."/>
            <person name="Spatafora J.W."/>
            <person name="Grigoriev I.V."/>
            <person name="Martin F.M."/>
        </authorList>
    </citation>
    <scope>NUCLEOTIDE SEQUENCE [LARGE SCALE GENOMIC DNA]</scope>
    <source>
        <strain evidence="4 5">CBS 459.81</strain>
    </source>
</reference>
<keyword evidence="2" id="KW-0521">NADP</keyword>
<dbReference type="Proteomes" id="UP000250266">
    <property type="component" value="Unassembled WGS sequence"/>
</dbReference>
<dbReference type="GO" id="GO:0016491">
    <property type="term" value="F:oxidoreductase activity"/>
    <property type="evidence" value="ECO:0007669"/>
    <property type="project" value="UniProtKB-KW"/>
</dbReference>
<dbReference type="Gene3D" id="3.40.50.720">
    <property type="entry name" value="NAD(P)-binding Rossmann-like Domain"/>
    <property type="match status" value="1"/>
</dbReference>
<protein>
    <submittedName>
        <fullName evidence="4">NAD(P)-binding protein</fullName>
    </submittedName>
</protein>
<accession>A0A8E2JKS6</accession>
<evidence type="ECO:0000256" key="2">
    <source>
        <dbReference type="ARBA" id="ARBA00022857"/>
    </source>
</evidence>
<organism evidence="4 5">
    <name type="scientific">Lepidopterella palustris CBS 459.81</name>
    <dbReference type="NCBI Taxonomy" id="1314670"/>
    <lineage>
        <taxon>Eukaryota</taxon>
        <taxon>Fungi</taxon>
        <taxon>Dikarya</taxon>
        <taxon>Ascomycota</taxon>
        <taxon>Pezizomycotina</taxon>
        <taxon>Dothideomycetes</taxon>
        <taxon>Pleosporomycetidae</taxon>
        <taxon>Mytilinidiales</taxon>
        <taxon>Argynnaceae</taxon>
        <taxon>Lepidopterella</taxon>
    </lineage>
</organism>
<evidence type="ECO:0000313" key="4">
    <source>
        <dbReference type="EMBL" id="OCK85639.1"/>
    </source>
</evidence>
<evidence type="ECO:0000313" key="5">
    <source>
        <dbReference type="Proteomes" id="UP000250266"/>
    </source>
</evidence>
<dbReference type="InterPro" id="IPR002347">
    <property type="entry name" value="SDR_fam"/>
</dbReference>
<dbReference type="PANTHER" id="PTHR43477">
    <property type="entry name" value="DIHYDROANTICAPSIN 7-DEHYDROGENASE"/>
    <property type="match status" value="1"/>
</dbReference>